<reference evidence="7" key="7">
    <citation type="submission" date="2020-01" db="EMBL/GenBank/DDBJ databases">
        <title>Bacteria Cultured from War Wounds Associated with the Conflict in Eastern Ukraine.</title>
        <authorList>
            <person name="Snesrud E."/>
            <person name="Galac M.R."/>
            <person name="Mc Gann P."/>
            <person name="Valentine K."/>
            <person name="Viacheslav K."/>
        </authorList>
    </citation>
    <scope>NUCLEOTIDE SEQUENCE</scope>
    <source>
        <strain evidence="7">VNMU148</strain>
    </source>
</reference>
<reference evidence="10 15" key="6">
    <citation type="submission" date="2019-01" db="EMBL/GenBank/DDBJ databases">
        <title>The Pseudomonas aeruginosa pan-genome provides new insights on its population structure, horizontal gene transfer and pathogenicity.</title>
        <authorList>
            <person name="Freschi L."/>
            <person name="Vincent A.T."/>
            <person name="Jeukens J."/>
            <person name="Emond-Rheault J.-G."/>
            <person name="Kukavica-Ibrulj I."/>
            <person name="Dupont M.-J."/>
            <person name="Charette S.J."/>
            <person name="Boyle B."/>
            <person name="Levesque R.C."/>
        </authorList>
    </citation>
    <scope>NUCLEOTIDE SEQUENCE [LARGE SCALE GENOMIC DNA]</scope>
    <source>
        <strain evidence="10 15">PA-W36</strain>
    </source>
</reference>
<dbReference type="EMBL" id="WXZT01000012">
    <property type="protein sequence ID" value="MZZ14181.1"/>
    <property type="molecule type" value="Genomic_DNA"/>
</dbReference>
<dbReference type="Proteomes" id="UP000253594">
    <property type="component" value="Unassembled WGS sequence"/>
</dbReference>
<dbReference type="Proteomes" id="UP000284767">
    <property type="component" value="Unassembled WGS sequence"/>
</dbReference>
<dbReference type="EMBL" id="QORE01000086">
    <property type="protein sequence ID" value="RCI76033.1"/>
    <property type="molecule type" value="Genomic_DNA"/>
</dbReference>
<accession>A0A072ZR73</accession>
<dbReference type="PROSITE" id="PS50977">
    <property type="entry name" value="HTH_TETR_2"/>
    <property type="match status" value="1"/>
</dbReference>
<evidence type="ECO:0000256" key="1">
    <source>
        <dbReference type="ARBA" id="ARBA00023015"/>
    </source>
</evidence>
<proteinExistence type="predicted"/>
<evidence type="ECO:0000313" key="12">
    <source>
        <dbReference type="Proteomes" id="UP000045039"/>
    </source>
</evidence>
<dbReference type="GO" id="GO:0003677">
    <property type="term" value="F:DNA binding"/>
    <property type="evidence" value="ECO:0007669"/>
    <property type="project" value="UniProtKB-UniRule"/>
</dbReference>
<dbReference type="InterPro" id="IPR054156">
    <property type="entry name" value="YxaF_TetR_C"/>
</dbReference>
<dbReference type="SUPFAM" id="SSF46689">
    <property type="entry name" value="Homeodomain-like"/>
    <property type="match status" value="1"/>
</dbReference>
<evidence type="ECO:0000256" key="3">
    <source>
        <dbReference type="ARBA" id="ARBA00023163"/>
    </source>
</evidence>
<dbReference type="SMR" id="A0A072ZR73"/>
<dbReference type="Proteomes" id="UP000045039">
    <property type="component" value="Unassembled WGS sequence"/>
</dbReference>
<sequence>MPKKSNAAERIVHATASLLASRGYFGTGLSDIIARAEAPKGSLYHYFPEGKPQIASAAIGFVADEVASFLDRAGTQAPHARNVLRQFTATLRGWLEHSRFEEACPVLSTSLSIDAELAPVHAECRRALRAWHASIERALRADGLAEKLAASRAWLILAALEGAVAVARVERSFQALDAIEEELQALLPA</sequence>
<evidence type="ECO:0000313" key="15">
    <source>
        <dbReference type="Proteomes" id="UP000284767"/>
    </source>
</evidence>
<reference evidence="8 13" key="3">
    <citation type="submission" date="2017-05" db="EMBL/GenBank/DDBJ databases">
        <authorList>
            <person name="Song R."/>
            <person name="Chenine A.L."/>
            <person name="Ruprecht R.M."/>
        </authorList>
    </citation>
    <scope>NUCLEOTIDE SEQUENCE [LARGE SCALE GENOMIC DNA]</scope>
    <source>
        <strain evidence="8 13">S567_C10_BS</strain>
    </source>
</reference>
<dbReference type="InterPro" id="IPR036271">
    <property type="entry name" value="Tet_transcr_reg_TetR-rel_C_sf"/>
</dbReference>
<dbReference type="Proteomes" id="UP000194857">
    <property type="component" value="Unassembled WGS sequence"/>
</dbReference>
<reference evidence="9 14" key="5">
    <citation type="submission" date="2018-07" db="EMBL/GenBank/DDBJ databases">
        <title>Mechanisms of high-level aminoglycoside resistance among Gram-negative pathogens in Brazil.</title>
        <authorList>
            <person name="Ballaben A.S."/>
            <person name="Darini A.L.C."/>
            <person name="Doi Y."/>
        </authorList>
    </citation>
    <scope>NUCLEOTIDE SEQUENCE [LARGE SCALE GENOMIC DNA]</scope>
    <source>
        <strain evidence="9 14">B2-305</strain>
    </source>
</reference>
<keyword evidence="1" id="KW-0805">Transcription regulation</keyword>
<dbReference type="AlphaFoldDB" id="A0A072ZR73"/>
<protein>
    <submittedName>
        <fullName evidence="6 8">Transcriptional regulator</fullName>
    </submittedName>
    <submittedName>
        <fullName evidence="7">TetR family transcriptional regulator</fullName>
    </submittedName>
    <submittedName>
        <fullName evidence="9">TetR/AcrR family transcriptional regulator</fullName>
    </submittedName>
</protein>
<keyword evidence="3" id="KW-0804">Transcription</keyword>
<feature type="DNA-binding region" description="H-T-H motif" evidence="4">
    <location>
        <begin position="28"/>
        <end position="47"/>
    </location>
</feature>
<name>A0A072ZR73_PSEAI</name>
<evidence type="ECO:0000313" key="7">
    <source>
        <dbReference type="EMBL" id="MZZ14181.1"/>
    </source>
</evidence>
<dbReference type="EMBL" id="NFFZ01000009">
    <property type="protein sequence ID" value="OTI60242.1"/>
    <property type="molecule type" value="Genomic_DNA"/>
</dbReference>
<evidence type="ECO:0000259" key="5">
    <source>
        <dbReference type="PROSITE" id="PS50977"/>
    </source>
</evidence>
<gene>
    <name evidence="6" type="primary">yxaF_1</name>
    <name evidence="8" type="ORF">CAZ10_18340</name>
    <name evidence="9" type="ORF">DT376_04570</name>
    <name evidence="7" type="ORF">GUL26_18185</name>
    <name evidence="10" type="ORF">IPC1295_09360</name>
    <name evidence="11" type="ORF">L4V69_06010</name>
    <name evidence="6" type="ORF">PAERUG_P19_London_7_VIM_2_05_10_02037</name>
</gene>
<dbReference type="Proteomes" id="UP000644192">
    <property type="component" value="Unassembled WGS sequence"/>
</dbReference>
<dbReference type="PANTHER" id="PTHR47506:SF3">
    <property type="entry name" value="HTH-TYPE TRANSCRIPTIONAL REGULATOR LMRA"/>
    <property type="match status" value="1"/>
</dbReference>
<keyword evidence="2 4" id="KW-0238">DNA-binding</keyword>
<evidence type="ECO:0000313" key="6">
    <source>
        <dbReference type="EMBL" id="CRO58645.1"/>
    </source>
</evidence>
<dbReference type="InterPro" id="IPR001647">
    <property type="entry name" value="HTH_TetR"/>
</dbReference>
<dbReference type="OMA" id="FQLQGYY"/>
<evidence type="ECO:0000313" key="14">
    <source>
        <dbReference type="Proteomes" id="UP000253594"/>
    </source>
</evidence>
<evidence type="ECO:0000256" key="4">
    <source>
        <dbReference type="PROSITE-ProRule" id="PRU00335"/>
    </source>
</evidence>
<dbReference type="InterPro" id="IPR009057">
    <property type="entry name" value="Homeodomain-like_sf"/>
</dbReference>
<evidence type="ECO:0000313" key="9">
    <source>
        <dbReference type="EMBL" id="RCI76033.1"/>
    </source>
</evidence>
<dbReference type="PANTHER" id="PTHR47506">
    <property type="entry name" value="TRANSCRIPTIONAL REGULATORY PROTEIN"/>
    <property type="match status" value="1"/>
</dbReference>
<evidence type="ECO:0000313" key="8">
    <source>
        <dbReference type="EMBL" id="OTI60242.1"/>
    </source>
</evidence>
<dbReference type="eggNOG" id="COG1309">
    <property type="taxonomic scope" value="Bacteria"/>
</dbReference>
<feature type="domain" description="HTH tetR-type" evidence="5">
    <location>
        <begin position="5"/>
        <end position="65"/>
    </location>
</feature>
<evidence type="ECO:0000313" key="11">
    <source>
        <dbReference type="EMBL" id="WOS78696.1"/>
    </source>
</evidence>
<evidence type="ECO:0000313" key="10">
    <source>
        <dbReference type="EMBL" id="RPM19357.1"/>
    </source>
</evidence>
<dbReference type="Proteomes" id="UP001297540">
    <property type="component" value="Chromosome"/>
</dbReference>
<dbReference type="EMBL" id="NSNE01000004">
    <property type="protein sequence ID" value="RPM19357.1"/>
    <property type="molecule type" value="Genomic_DNA"/>
</dbReference>
<dbReference type="Gene3D" id="1.10.357.10">
    <property type="entry name" value="Tetracycline Repressor, domain 2"/>
    <property type="match status" value="1"/>
</dbReference>
<accession>A0A1S1BXU0</accession>
<evidence type="ECO:0000256" key="2">
    <source>
        <dbReference type="ARBA" id="ARBA00023125"/>
    </source>
</evidence>
<dbReference type="Pfam" id="PF21993">
    <property type="entry name" value="TetR_C_13_2"/>
    <property type="match status" value="1"/>
</dbReference>
<dbReference type="SUPFAM" id="SSF48498">
    <property type="entry name" value="Tetracyclin repressor-like, C-terminal domain"/>
    <property type="match status" value="1"/>
</dbReference>
<organism evidence="6 12">
    <name type="scientific">Pseudomonas aeruginosa</name>
    <dbReference type="NCBI Taxonomy" id="287"/>
    <lineage>
        <taxon>Bacteria</taxon>
        <taxon>Pseudomonadati</taxon>
        <taxon>Pseudomonadota</taxon>
        <taxon>Gammaproteobacteria</taxon>
        <taxon>Pseudomonadales</taxon>
        <taxon>Pseudomonadaceae</taxon>
        <taxon>Pseudomonas</taxon>
    </lineage>
</organism>
<dbReference type="Pfam" id="PF00440">
    <property type="entry name" value="TetR_N"/>
    <property type="match status" value="1"/>
</dbReference>
<evidence type="ECO:0000313" key="13">
    <source>
        <dbReference type="Proteomes" id="UP000194857"/>
    </source>
</evidence>
<reference evidence="10 15" key="4">
    <citation type="submission" date="2017-08" db="EMBL/GenBank/DDBJ databases">
        <authorList>
            <person name="Feschi L."/>
            <person name="Jeukens J."/>
            <person name="Emond-Rheault J.-G."/>
            <person name="Kukavica-Ibrulj I."/>
            <person name="Boyle B."/>
            <person name="Levesque R.C."/>
        </authorList>
    </citation>
    <scope>NUCLEOTIDE SEQUENCE [LARGE SCALE GENOMIC DNA]</scope>
    <source>
        <strain evidence="10 15">PA-W36</strain>
    </source>
</reference>
<dbReference type="RefSeq" id="WP_003084771.1">
    <property type="nucleotide sequence ID" value="NZ_AP014622.1"/>
</dbReference>
<reference evidence="6" key="2">
    <citation type="submission" date="2015-06" db="EMBL/GenBank/DDBJ databases">
        <authorList>
            <person name="Radhakrishnan R."/>
            <person name="Underwood A."/>
            <person name="Al-Shahib A."/>
        </authorList>
    </citation>
    <scope>NUCLEOTIDE SEQUENCE</scope>
    <source>
        <strain evidence="6">P19_London_7_VIM_2_05_10</strain>
    </source>
</reference>
<reference evidence="11" key="8">
    <citation type="submission" date="2023-06" db="EMBL/GenBank/DDBJ databases">
        <authorList>
            <consortium name="Clinical and Environmental Microbiology Branch: Whole genome sequencing antimicrobial resistance pathogens in the healthcare setting"/>
        </authorList>
    </citation>
    <scope>NUCLEOTIDE SEQUENCE</scope>
    <source>
        <strain evidence="11">2021CK-01020</strain>
    </source>
</reference>
<reference evidence="11" key="9">
    <citation type="submission" date="2023-10" db="EMBL/GenBank/DDBJ databases">
        <title>Pathogen: clinical or host-associated sample.</title>
        <authorList>
            <person name="Hergert J."/>
            <person name="Casey R."/>
            <person name="Wagner J."/>
            <person name="Young E.L."/>
            <person name="Oakeson K.F."/>
        </authorList>
    </citation>
    <scope>NUCLEOTIDE SEQUENCE</scope>
    <source>
        <strain evidence="11">2021CK-01020</strain>
    </source>
</reference>
<dbReference type="KEGG" id="paeb:NCGM1900_0487"/>
<reference evidence="12" key="1">
    <citation type="submission" date="2015-06" db="EMBL/GenBank/DDBJ databases">
        <authorList>
            <person name="Radhakrishnan Rajesh"/>
            <person name="Underwood Anthony"/>
            <person name="Al-Shahib Ali"/>
        </authorList>
    </citation>
    <scope>NUCLEOTIDE SEQUENCE [LARGE SCALE GENOMIC DNA]</scope>
    <source>
        <strain evidence="12">P19_London_7_VIM_2_05_10</strain>
    </source>
</reference>
<dbReference type="EMBL" id="CVVU01000111">
    <property type="protein sequence ID" value="CRO58645.1"/>
    <property type="molecule type" value="Genomic_DNA"/>
</dbReference>
<dbReference type="EMBL" id="CP136986">
    <property type="protein sequence ID" value="WOS78696.1"/>
    <property type="molecule type" value="Genomic_DNA"/>
</dbReference>